<protein>
    <recommendedName>
        <fullName evidence="10">Rieske domain-containing protein</fullName>
    </recommendedName>
</protein>
<dbReference type="SUPFAM" id="SSF51905">
    <property type="entry name" value="FAD/NAD(P)-binding domain"/>
    <property type="match status" value="2"/>
</dbReference>
<dbReference type="PRINTS" id="PR00411">
    <property type="entry name" value="PNDRDTASEI"/>
</dbReference>
<evidence type="ECO:0000256" key="7">
    <source>
        <dbReference type="ARBA" id="ARBA00023002"/>
    </source>
</evidence>
<dbReference type="InterPro" id="IPR036188">
    <property type="entry name" value="FAD/NAD-bd_sf"/>
</dbReference>
<keyword evidence="4" id="KW-0001">2Fe-2S</keyword>
<keyword evidence="5" id="KW-0479">Metal-binding</keyword>
<dbReference type="Gene3D" id="3.30.390.30">
    <property type="match status" value="1"/>
</dbReference>
<dbReference type="CDD" id="cd03478">
    <property type="entry name" value="Rieske_AIFL_N"/>
    <property type="match status" value="1"/>
</dbReference>
<keyword evidence="12" id="KW-1185">Reference proteome</keyword>
<evidence type="ECO:0000256" key="6">
    <source>
        <dbReference type="ARBA" id="ARBA00022827"/>
    </source>
</evidence>
<dbReference type="Pfam" id="PF00355">
    <property type="entry name" value="Rieske"/>
    <property type="match status" value="1"/>
</dbReference>
<keyword evidence="6" id="KW-0274">FAD</keyword>
<dbReference type="InterPro" id="IPR023753">
    <property type="entry name" value="FAD/NAD-binding_dom"/>
</dbReference>
<evidence type="ECO:0000313" key="12">
    <source>
        <dbReference type="Proteomes" id="UP001610446"/>
    </source>
</evidence>
<evidence type="ECO:0000256" key="9">
    <source>
        <dbReference type="ARBA" id="ARBA00023014"/>
    </source>
</evidence>
<dbReference type="Proteomes" id="UP001610446">
    <property type="component" value="Unassembled WGS sequence"/>
</dbReference>
<feature type="domain" description="Rieske" evidence="10">
    <location>
        <begin position="158"/>
        <end position="257"/>
    </location>
</feature>
<dbReference type="Gene3D" id="3.50.50.60">
    <property type="entry name" value="FAD/NAD(P)-binding domain"/>
    <property type="match status" value="2"/>
</dbReference>
<evidence type="ECO:0000256" key="1">
    <source>
        <dbReference type="ARBA" id="ARBA00001974"/>
    </source>
</evidence>
<dbReference type="InterPro" id="IPR050446">
    <property type="entry name" value="FAD-oxidoreductase/Apoptosis"/>
</dbReference>
<evidence type="ECO:0000256" key="2">
    <source>
        <dbReference type="ARBA" id="ARBA00006442"/>
    </source>
</evidence>
<dbReference type="InterPro" id="IPR016156">
    <property type="entry name" value="FAD/NAD-linked_Rdtase_dimer_sf"/>
</dbReference>
<dbReference type="Pfam" id="PF14759">
    <property type="entry name" value="Reductase_C"/>
    <property type="match status" value="1"/>
</dbReference>
<dbReference type="Pfam" id="PF07992">
    <property type="entry name" value="Pyr_redox_2"/>
    <property type="match status" value="1"/>
</dbReference>
<keyword evidence="9" id="KW-0411">Iron-sulfur</keyword>
<sequence>MDSKSLPVKCSLHTSSLPAIVVIELSAFYPKFLPPKKESRLMHVPLFPLSLPSRQKLIRWTRSSCPSALFSTARLVSRPSLVTHCPCGCRNSSSCSCSCCVHPLLPASLTQSRSLVTSSSSLSCQVYRSPSQIRLFSSTKISTSFHTPIAMAKEYKLKDVSSLSGIKDYDKLEAEVEGVQDGKVLLVKYDDKVHAISPKCTHYGAPLKLGVVSPEGRITCPWHGACFNIKSGDIEDAPAPAALNTFELVEKDGAVYIRGTESAIKSGQRLSEHKCSAAGPGGLVIVGGGSGTLGVVLAIRELGYNGAITIISREPSLIIDRTKLSKALISDPEKIQWRSPEWYKEVGIDTVSDEVTAVDFSQKTVVTRSGKTFPYTKLVLATGGVPRALPVEGFQLLENIFKLRTVTDVQQILDAVGEQKNKKIIVIGSSFIGMEVGNALAKDNEVTIVGQESAPLERVMGVEVGRIFQRNLEKSGVKFKLSAGVAKATPSNEEARKVGAVHLQDSTVLPADLVILGVGVRPATDFLNGNPAITLEKDGSIKTDEHFAVPNLNNDVFAIGDIATYPYHGPGTDPEKGTYTRIEHWNVAQNAGRSVASTIVQSLSNKSSTLQNIKPKAFIPIFWSALGSQLRYCGNTPNGWDDLILQGEPDEAKFAAFYTKGDSVVAVATMGMDPVMVKSAELMRRNNMPSKKEIQGGVDILSVDVPKGVRI</sequence>
<evidence type="ECO:0000256" key="5">
    <source>
        <dbReference type="ARBA" id="ARBA00022723"/>
    </source>
</evidence>
<proteinExistence type="inferred from homology"/>
<comment type="caution">
    <text evidence="11">The sequence shown here is derived from an EMBL/GenBank/DDBJ whole genome shotgun (WGS) entry which is preliminary data.</text>
</comment>
<dbReference type="PROSITE" id="PS51296">
    <property type="entry name" value="RIESKE"/>
    <property type="match status" value="1"/>
</dbReference>
<evidence type="ECO:0000256" key="3">
    <source>
        <dbReference type="ARBA" id="ARBA00022630"/>
    </source>
</evidence>
<keyword evidence="8" id="KW-0408">Iron</keyword>
<evidence type="ECO:0000256" key="8">
    <source>
        <dbReference type="ARBA" id="ARBA00023004"/>
    </source>
</evidence>
<evidence type="ECO:0000313" key="11">
    <source>
        <dbReference type="EMBL" id="KAL2830089.1"/>
    </source>
</evidence>
<comment type="cofactor">
    <cofactor evidence="1">
        <name>FAD</name>
        <dbReference type="ChEBI" id="CHEBI:57692"/>
    </cofactor>
</comment>
<accession>A0ABR4IQR8</accession>
<evidence type="ECO:0000256" key="4">
    <source>
        <dbReference type="ARBA" id="ARBA00022714"/>
    </source>
</evidence>
<dbReference type="PANTHER" id="PTHR43557:SF2">
    <property type="entry name" value="RIESKE DOMAIN-CONTAINING PROTEIN-RELATED"/>
    <property type="match status" value="1"/>
</dbReference>
<dbReference type="Gene3D" id="2.102.10.10">
    <property type="entry name" value="Rieske [2Fe-2S] iron-sulphur domain"/>
    <property type="match status" value="1"/>
</dbReference>
<reference evidence="11 12" key="1">
    <citation type="submission" date="2024-07" db="EMBL/GenBank/DDBJ databases">
        <title>Section-level genome sequencing and comparative genomics of Aspergillus sections Usti and Cavernicolus.</title>
        <authorList>
            <consortium name="Lawrence Berkeley National Laboratory"/>
            <person name="Nybo J.L."/>
            <person name="Vesth T.C."/>
            <person name="Theobald S."/>
            <person name="Frisvad J.C."/>
            <person name="Larsen T.O."/>
            <person name="Kjaerboelling I."/>
            <person name="Rothschild-Mancinelli K."/>
            <person name="Lyhne E.K."/>
            <person name="Kogle M.E."/>
            <person name="Barry K."/>
            <person name="Clum A."/>
            <person name="Na H."/>
            <person name="Ledsgaard L."/>
            <person name="Lin J."/>
            <person name="Lipzen A."/>
            <person name="Kuo A."/>
            <person name="Riley R."/>
            <person name="Mondo S."/>
            <person name="Labutti K."/>
            <person name="Haridas S."/>
            <person name="Pangalinan J."/>
            <person name="Salamov A.A."/>
            <person name="Simmons B.A."/>
            <person name="Magnuson J.K."/>
            <person name="Chen J."/>
            <person name="Drula E."/>
            <person name="Henrissat B."/>
            <person name="Wiebenga A."/>
            <person name="Lubbers R.J."/>
            <person name="Gomes A.C."/>
            <person name="Makela M.R."/>
            <person name="Stajich J."/>
            <person name="Grigoriev I.V."/>
            <person name="Mortensen U.H."/>
            <person name="De Vries R.P."/>
            <person name="Baker S.E."/>
            <person name="Andersen M.R."/>
        </authorList>
    </citation>
    <scope>NUCLEOTIDE SEQUENCE [LARGE SCALE GENOMIC DNA]</scope>
    <source>
        <strain evidence="11 12">CBS 123904</strain>
    </source>
</reference>
<keyword evidence="3" id="KW-0285">Flavoprotein</keyword>
<organism evidence="11 12">
    <name type="scientific">Aspergillus pseudoustus</name>
    <dbReference type="NCBI Taxonomy" id="1810923"/>
    <lineage>
        <taxon>Eukaryota</taxon>
        <taxon>Fungi</taxon>
        <taxon>Dikarya</taxon>
        <taxon>Ascomycota</taxon>
        <taxon>Pezizomycotina</taxon>
        <taxon>Eurotiomycetes</taxon>
        <taxon>Eurotiomycetidae</taxon>
        <taxon>Eurotiales</taxon>
        <taxon>Aspergillaceae</taxon>
        <taxon>Aspergillus</taxon>
        <taxon>Aspergillus subgen. Nidulantes</taxon>
    </lineage>
</organism>
<evidence type="ECO:0000259" key="10">
    <source>
        <dbReference type="PROSITE" id="PS51296"/>
    </source>
</evidence>
<gene>
    <name evidence="11" type="ORF">BJY01DRAFT_227548</name>
</gene>
<dbReference type="SUPFAM" id="SSF50022">
    <property type="entry name" value="ISP domain"/>
    <property type="match status" value="1"/>
</dbReference>
<dbReference type="SUPFAM" id="SSF55424">
    <property type="entry name" value="FAD/NAD-linked reductases, dimerisation (C-terminal) domain"/>
    <property type="match status" value="1"/>
</dbReference>
<dbReference type="EMBL" id="JBFXLU010000316">
    <property type="protein sequence ID" value="KAL2830089.1"/>
    <property type="molecule type" value="Genomic_DNA"/>
</dbReference>
<comment type="similarity">
    <text evidence="2">Belongs to the FAD-dependent oxidoreductase family.</text>
</comment>
<dbReference type="PRINTS" id="PR00368">
    <property type="entry name" value="FADPNR"/>
</dbReference>
<dbReference type="InterPro" id="IPR028202">
    <property type="entry name" value="Reductase_C"/>
</dbReference>
<keyword evidence="7" id="KW-0560">Oxidoreductase</keyword>
<dbReference type="InterPro" id="IPR017941">
    <property type="entry name" value="Rieske_2Fe-2S"/>
</dbReference>
<dbReference type="PANTHER" id="PTHR43557">
    <property type="entry name" value="APOPTOSIS-INDUCING FACTOR 1"/>
    <property type="match status" value="1"/>
</dbReference>
<name>A0ABR4IQR8_9EURO</name>
<dbReference type="InterPro" id="IPR036922">
    <property type="entry name" value="Rieske_2Fe-2S_sf"/>
</dbReference>